<keyword evidence="3" id="KW-1185">Reference proteome</keyword>
<protein>
    <submittedName>
        <fullName evidence="2">Glycosyltransferase family 4 protein</fullName>
    </submittedName>
</protein>
<dbReference type="Pfam" id="PF13439">
    <property type="entry name" value="Glyco_transf_4"/>
    <property type="match status" value="1"/>
</dbReference>
<dbReference type="AlphaFoldDB" id="A0A8J7UUS7"/>
<dbReference type="SUPFAM" id="SSF53756">
    <property type="entry name" value="UDP-Glycosyltransferase/glycogen phosphorylase"/>
    <property type="match status" value="1"/>
</dbReference>
<comment type="caution">
    <text evidence="2">The sequence shown here is derived from an EMBL/GenBank/DDBJ whole genome shotgun (WGS) entry which is preliminary data.</text>
</comment>
<dbReference type="Proteomes" id="UP000673975">
    <property type="component" value="Unassembled WGS sequence"/>
</dbReference>
<dbReference type="Pfam" id="PF13692">
    <property type="entry name" value="Glyco_trans_1_4"/>
    <property type="match status" value="1"/>
</dbReference>
<proteinExistence type="predicted"/>
<name>A0A8J7UUS7_9BACT</name>
<evidence type="ECO:0000259" key="1">
    <source>
        <dbReference type="Pfam" id="PF13439"/>
    </source>
</evidence>
<dbReference type="Gene3D" id="3.40.50.2000">
    <property type="entry name" value="Glycogen Phosphorylase B"/>
    <property type="match status" value="2"/>
</dbReference>
<organism evidence="2 3">
    <name type="scientific">Natronogracilivirga saccharolytica</name>
    <dbReference type="NCBI Taxonomy" id="2812953"/>
    <lineage>
        <taxon>Bacteria</taxon>
        <taxon>Pseudomonadati</taxon>
        <taxon>Balneolota</taxon>
        <taxon>Balneolia</taxon>
        <taxon>Balneolales</taxon>
        <taxon>Cyclonatronaceae</taxon>
        <taxon>Natronogracilivirga</taxon>
    </lineage>
</organism>
<dbReference type="GO" id="GO:0016757">
    <property type="term" value="F:glycosyltransferase activity"/>
    <property type="evidence" value="ECO:0007669"/>
    <property type="project" value="UniProtKB-ARBA"/>
</dbReference>
<evidence type="ECO:0000313" key="3">
    <source>
        <dbReference type="Proteomes" id="UP000673975"/>
    </source>
</evidence>
<dbReference type="InterPro" id="IPR028098">
    <property type="entry name" value="Glyco_trans_4-like_N"/>
</dbReference>
<reference evidence="2" key="1">
    <citation type="submission" date="2021-02" db="EMBL/GenBank/DDBJ databases">
        <title>Natronogracilivirga saccharolytica gen. nov. sp. nov. a new anaerobic, haloalkiliphilic carbohydrate-fermenting bacterium from soda lake and proposing of Cyclonatronumiaceae fam. nov. in the phylum Balneolaeota.</title>
        <authorList>
            <person name="Zhilina T.N."/>
            <person name="Sorokin D.Y."/>
            <person name="Zavarzina D.G."/>
            <person name="Toshchakov S.V."/>
            <person name="Kublanov I.V."/>
        </authorList>
    </citation>
    <scope>NUCLEOTIDE SEQUENCE</scope>
    <source>
        <strain evidence="2">Z-1702</strain>
    </source>
</reference>
<dbReference type="CDD" id="cd03794">
    <property type="entry name" value="GT4_WbuB-like"/>
    <property type="match status" value="1"/>
</dbReference>
<sequence>MNKKVTSKETTVERSKGNVLYIIPYPRFFSQHKNVGGHVAHAYGVTSELAEAGYHVRVLMDEKISLMEGPGREITTLPLEKNSIVRRVGWGRRLVRCAREIAASESPEFCYMRYSVGFQNWLPALKKALGNIPLILEVNSFGSQTRGWMAPLEKRFFAYADLVVVISDPVNDAVKKLFGENIAKRTIVVPNGVNPGRFKKWEENLNRKPGKVLKAAYTGLIENWYGLDDVIEGFLKARQIYKGESDLQLHFYGDGPYRQELENRYRDAESIVFHGPKPFEEMPGILGELDILINSDSAQKAYGSPTKMFEYMSTGRPILSARTPQSERLLINGRFGWYYEVGNPDSFAESMLDLIESPEKSKEKALDARRYVENNHTWKQRVESILAGLSQTSADGGIK</sequence>
<evidence type="ECO:0000313" key="2">
    <source>
        <dbReference type="EMBL" id="MBP3193926.1"/>
    </source>
</evidence>
<dbReference type="RefSeq" id="WP_210513385.1">
    <property type="nucleotide sequence ID" value="NZ_JAFIDN010000017.1"/>
</dbReference>
<accession>A0A8J7UUS7</accession>
<dbReference type="EMBL" id="JAFIDN010000017">
    <property type="protein sequence ID" value="MBP3193926.1"/>
    <property type="molecule type" value="Genomic_DNA"/>
</dbReference>
<gene>
    <name evidence="2" type="ORF">NATSA_14710</name>
</gene>
<dbReference type="PANTHER" id="PTHR12526">
    <property type="entry name" value="GLYCOSYLTRANSFERASE"/>
    <property type="match status" value="1"/>
</dbReference>
<feature type="domain" description="Glycosyltransferase subfamily 4-like N-terminal" evidence="1">
    <location>
        <begin position="35"/>
        <end position="196"/>
    </location>
</feature>
<dbReference type="PANTHER" id="PTHR12526:SF622">
    <property type="entry name" value="GLYCOSYLTRANSFERASE (GROUP I)"/>
    <property type="match status" value="1"/>
</dbReference>